<evidence type="ECO:0000256" key="2">
    <source>
        <dbReference type="ARBA" id="ARBA00006472"/>
    </source>
</evidence>
<organism evidence="7 8">
    <name type="scientific">Spongisporangium articulatum</name>
    <dbReference type="NCBI Taxonomy" id="3362603"/>
    <lineage>
        <taxon>Bacteria</taxon>
        <taxon>Bacillati</taxon>
        <taxon>Actinomycetota</taxon>
        <taxon>Actinomycetes</taxon>
        <taxon>Kineosporiales</taxon>
        <taxon>Kineosporiaceae</taxon>
        <taxon>Spongisporangium</taxon>
    </lineage>
</organism>
<dbReference type="Proteomes" id="UP001612915">
    <property type="component" value="Unassembled WGS sequence"/>
</dbReference>
<dbReference type="Pfam" id="PF18029">
    <property type="entry name" value="Glyoxalase_6"/>
    <property type="match status" value="1"/>
</dbReference>
<dbReference type="EC" id="4.2.1.96" evidence="3"/>
<evidence type="ECO:0000313" key="7">
    <source>
        <dbReference type="EMBL" id="MFI7588544.1"/>
    </source>
</evidence>
<dbReference type="EMBL" id="JBITLV010000005">
    <property type="protein sequence ID" value="MFI7588544.1"/>
    <property type="molecule type" value="Genomic_DNA"/>
</dbReference>
<evidence type="ECO:0000313" key="8">
    <source>
        <dbReference type="Proteomes" id="UP001612915"/>
    </source>
</evidence>
<dbReference type="SUPFAM" id="SSF55248">
    <property type="entry name" value="PCD-like"/>
    <property type="match status" value="1"/>
</dbReference>
<keyword evidence="5 7" id="KW-0456">Lyase</keyword>
<dbReference type="InterPro" id="IPR041581">
    <property type="entry name" value="Glyoxalase_6"/>
</dbReference>
<gene>
    <name evidence="7" type="ORF">ACIB24_15855</name>
</gene>
<dbReference type="SUPFAM" id="SSF54593">
    <property type="entry name" value="Glyoxalase/Bleomycin resistance protein/Dihydroxybiphenyl dioxygenase"/>
    <property type="match status" value="1"/>
</dbReference>
<evidence type="ECO:0000256" key="1">
    <source>
        <dbReference type="ARBA" id="ARBA00001554"/>
    </source>
</evidence>
<dbReference type="Gene3D" id="3.30.1360.20">
    <property type="entry name" value="Transcriptional coactivator/pterin dehydratase"/>
    <property type="match status" value="1"/>
</dbReference>
<dbReference type="CDD" id="cd00488">
    <property type="entry name" value="PCD_DCoH"/>
    <property type="match status" value="1"/>
</dbReference>
<dbReference type="CDD" id="cd06587">
    <property type="entry name" value="VOC"/>
    <property type="match status" value="1"/>
</dbReference>
<dbReference type="InterPro" id="IPR001533">
    <property type="entry name" value="Pterin_deHydtase"/>
</dbReference>
<comment type="catalytic activity">
    <reaction evidence="1">
        <text>(4aS,6R)-4a-hydroxy-L-erythro-5,6,7,8-tetrahydrobiopterin = (6R)-L-erythro-6,7-dihydrobiopterin + H2O</text>
        <dbReference type="Rhea" id="RHEA:11920"/>
        <dbReference type="ChEBI" id="CHEBI:15377"/>
        <dbReference type="ChEBI" id="CHEBI:15642"/>
        <dbReference type="ChEBI" id="CHEBI:43120"/>
        <dbReference type="EC" id="4.2.1.96"/>
    </reaction>
</comment>
<dbReference type="NCBIfam" id="NF002017">
    <property type="entry name" value="PRK00823.1-2"/>
    <property type="match status" value="1"/>
</dbReference>
<protein>
    <recommendedName>
        <fullName evidence="4">Putative pterin-4-alpha-carbinolamine dehydratase</fullName>
        <ecNumber evidence="3">4.2.1.96</ecNumber>
    </recommendedName>
</protein>
<reference evidence="7 8" key="1">
    <citation type="submission" date="2024-10" db="EMBL/GenBank/DDBJ databases">
        <title>The Natural Products Discovery Center: Release of the First 8490 Sequenced Strains for Exploring Actinobacteria Biosynthetic Diversity.</title>
        <authorList>
            <person name="Kalkreuter E."/>
            <person name="Kautsar S.A."/>
            <person name="Yang D."/>
            <person name="Bader C.D."/>
            <person name="Teijaro C.N."/>
            <person name="Fluegel L."/>
            <person name="Davis C.M."/>
            <person name="Simpson J.R."/>
            <person name="Lauterbach L."/>
            <person name="Steele A.D."/>
            <person name="Gui C."/>
            <person name="Meng S."/>
            <person name="Li G."/>
            <person name="Viehrig K."/>
            <person name="Ye F."/>
            <person name="Su P."/>
            <person name="Kiefer A.F."/>
            <person name="Nichols A."/>
            <person name="Cepeda A.J."/>
            <person name="Yan W."/>
            <person name="Fan B."/>
            <person name="Jiang Y."/>
            <person name="Adhikari A."/>
            <person name="Zheng C.-J."/>
            <person name="Schuster L."/>
            <person name="Cowan T.M."/>
            <person name="Smanski M.J."/>
            <person name="Chevrette M.G."/>
            <person name="De Carvalho L.P.S."/>
            <person name="Shen B."/>
        </authorList>
    </citation>
    <scope>NUCLEOTIDE SEQUENCE [LARGE SCALE GENOMIC DNA]</scope>
    <source>
        <strain evidence="7 8">NPDC049639</strain>
    </source>
</reference>
<dbReference type="Pfam" id="PF01329">
    <property type="entry name" value="Pterin_4a"/>
    <property type="match status" value="1"/>
</dbReference>
<evidence type="ECO:0000256" key="3">
    <source>
        <dbReference type="ARBA" id="ARBA00013252"/>
    </source>
</evidence>
<evidence type="ECO:0000259" key="6">
    <source>
        <dbReference type="Pfam" id="PF18029"/>
    </source>
</evidence>
<accession>A0ABW8AQ98</accession>
<comment type="caution">
    <text evidence="7">The sequence shown here is derived from an EMBL/GenBank/DDBJ whole genome shotgun (WGS) entry which is preliminary data.</text>
</comment>
<keyword evidence="8" id="KW-1185">Reference proteome</keyword>
<dbReference type="PANTHER" id="PTHR35908:SF1">
    <property type="entry name" value="CONSERVED PROTEIN"/>
    <property type="match status" value="1"/>
</dbReference>
<dbReference type="Gene3D" id="3.10.180.10">
    <property type="entry name" value="2,3-Dihydroxybiphenyl 1,2-Dioxygenase, domain 1"/>
    <property type="match status" value="1"/>
</dbReference>
<evidence type="ECO:0000256" key="4">
    <source>
        <dbReference type="ARBA" id="ARBA00021735"/>
    </source>
</evidence>
<feature type="domain" description="Glyoxalase-like" evidence="6">
    <location>
        <begin position="114"/>
        <end position="219"/>
    </location>
</feature>
<sequence length="221" mass="23585">MPDQTPERLNGEQVTAALTGLPGVHRGGVDEIRLQVEAPSFPAALELVAAVGATAERLNHHPDIDIRWRTVTFTLATHSAGGVTTLDLDLARRIVDAAGAAGATVVPPPGRVEIALDVVEQAAVQEFWRVGLGYVVAELTDGDVELHHPSGQGPVLWFQTMDPPRTERGRFHLDVHVTADEAPGRVAAVVAAGGRLVTDEFAPRWWVLADPEGNELCVCVP</sequence>
<dbReference type="RefSeq" id="WP_398282362.1">
    <property type="nucleotide sequence ID" value="NZ_JBITLV010000005.1"/>
</dbReference>
<dbReference type="PANTHER" id="PTHR35908">
    <property type="entry name" value="HYPOTHETICAL FUSION PROTEIN"/>
    <property type="match status" value="1"/>
</dbReference>
<name>A0ABW8AQ98_9ACTN</name>
<dbReference type="InterPro" id="IPR036428">
    <property type="entry name" value="PCD_sf"/>
</dbReference>
<evidence type="ECO:0000256" key="5">
    <source>
        <dbReference type="ARBA" id="ARBA00023239"/>
    </source>
</evidence>
<dbReference type="GO" id="GO:0008124">
    <property type="term" value="F:4-alpha-hydroxytetrahydrobiopterin dehydratase activity"/>
    <property type="evidence" value="ECO:0007669"/>
    <property type="project" value="UniProtKB-EC"/>
</dbReference>
<dbReference type="InterPro" id="IPR029068">
    <property type="entry name" value="Glyas_Bleomycin-R_OHBP_Dase"/>
</dbReference>
<comment type="similarity">
    <text evidence="2">Belongs to the pterin-4-alpha-carbinolamine dehydratase family.</text>
</comment>
<proteinExistence type="inferred from homology"/>